<dbReference type="PANTHER" id="PTHR11804:SF83">
    <property type="entry name" value="LD37516P"/>
    <property type="match status" value="1"/>
</dbReference>
<evidence type="ECO:0000259" key="9">
    <source>
        <dbReference type="Pfam" id="PF01432"/>
    </source>
</evidence>
<evidence type="ECO:0000256" key="4">
    <source>
        <dbReference type="ARBA" id="ARBA00022801"/>
    </source>
</evidence>
<gene>
    <name evidence="10" type="ORF">CEURO_LOCUS2435</name>
</gene>
<evidence type="ECO:0000313" key="10">
    <source>
        <dbReference type="EMBL" id="CAH9066807.1"/>
    </source>
</evidence>
<evidence type="ECO:0000256" key="3">
    <source>
        <dbReference type="ARBA" id="ARBA00022723"/>
    </source>
</evidence>
<name>A0A9P1DZP1_CUSEU</name>
<dbReference type="GO" id="GO:0006518">
    <property type="term" value="P:peptide metabolic process"/>
    <property type="evidence" value="ECO:0007669"/>
    <property type="project" value="TreeGrafter"/>
</dbReference>
<evidence type="ECO:0000313" key="11">
    <source>
        <dbReference type="Proteomes" id="UP001152484"/>
    </source>
</evidence>
<dbReference type="GO" id="GO:0006508">
    <property type="term" value="P:proteolysis"/>
    <property type="evidence" value="ECO:0007669"/>
    <property type="project" value="UniProtKB-KW"/>
</dbReference>
<dbReference type="EMBL" id="CAMAPE010000005">
    <property type="protein sequence ID" value="CAH9066807.1"/>
    <property type="molecule type" value="Genomic_DNA"/>
</dbReference>
<dbReference type="InterPro" id="IPR024079">
    <property type="entry name" value="MetalloPept_cat_dom_sf"/>
</dbReference>
<keyword evidence="11" id="KW-1185">Reference proteome</keyword>
<dbReference type="GO" id="GO:0004222">
    <property type="term" value="F:metalloendopeptidase activity"/>
    <property type="evidence" value="ECO:0007669"/>
    <property type="project" value="InterPro"/>
</dbReference>
<protein>
    <recommendedName>
        <fullName evidence="9">Peptidase M3A/M3B catalytic domain-containing protein</fullName>
    </recommendedName>
</protein>
<keyword evidence="3 7" id="KW-0479">Metal-binding</keyword>
<feature type="domain" description="Peptidase M3A/M3B catalytic" evidence="9">
    <location>
        <begin position="96"/>
        <end position="267"/>
    </location>
</feature>
<evidence type="ECO:0000256" key="7">
    <source>
        <dbReference type="RuleBase" id="RU003435"/>
    </source>
</evidence>
<dbReference type="Gene3D" id="3.40.390.10">
    <property type="entry name" value="Collagenase (Catalytic Domain)"/>
    <property type="match status" value="1"/>
</dbReference>
<dbReference type="Proteomes" id="UP001152484">
    <property type="component" value="Unassembled WGS sequence"/>
</dbReference>
<keyword evidence="4 7" id="KW-0378">Hydrolase</keyword>
<evidence type="ECO:0000256" key="5">
    <source>
        <dbReference type="ARBA" id="ARBA00022833"/>
    </source>
</evidence>
<keyword evidence="6 7" id="KW-0482">Metalloprotease</keyword>
<keyword evidence="8" id="KW-0175">Coiled coil</keyword>
<dbReference type="Pfam" id="PF01432">
    <property type="entry name" value="Peptidase_M3"/>
    <property type="match status" value="1"/>
</dbReference>
<evidence type="ECO:0000256" key="2">
    <source>
        <dbReference type="ARBA" id="ARBA00022670"/>
    </source>
</evidence>
<comment type="cofactor">
    <cofactor evidence="7">
        <name>Zn(2+)</name>
        <dbReference type="ChEBI" id="CHEBI:29105"/>
    </cofactor>
    <text evidence="7">Binds 1 zinc ion.</text>
</comment>
<dbReference type="PANTHER" id="PTHR11804">
    <property type="entry name" value="PROTEASE M3 THIMET OLIGOPEPTIDASE-RELATED"/>
    <property type="match status" value="1"/>
</dbReference>
<comment type="similarity">
    <text evidence="1 7">Belongs to the peptidase M3 family.</text>
</comment>
<evidence type="ECO:0000256" key="6">
    <source>
        <dbReference type="ARBA" id="ARBA00023049"/>
    </source>
</evidence>
<comment type="caution">
    <text evidence="10">The sequence shown here is derived from an EMBL/GenBank/DDBJ whole genome shotgun (WGS) entry which is preliminary data.</text>
</comment>
<evidence type="ECO:0000256" key="1">
    <source>
        <dbReference type="ARBA" id="ARBA00006040"/>
    </source>
</evidence>
<dbReference type="SUPFAM" id="SSF55486">
    <property type="entry name" value="Metalloproteases ('zincins'), catalytic domain"/>
    <property type="match status" value="1"/>
</dbReference>
<sequence length="270" mass="31035">MHTNFYLAGLQLYIYNISTLVLKDLSDLSRKFGDNVLKATTIFEKLITDKKEIEGLPYLTLSLAAEKAISKGHENATAKYGPWIITLDEPCFLSVIKHAKNRKLRKEIYCAYRTRASSGELDNTPIIDQILKLRLEKAKLLGFNNYAEVSMASKMATLDQAQELLEKLRNACWDIANTDVQDLKDFCKRQGALEADDFNSWDFMFWSERLRESKYEIYEDNLRAYFPLPRVLDGLFELVNKLFGIHVEAADGSMPVWHKDVRVFSVKEGS</sequence>
<dbReference type="GO" id="GO:0046872">
    <property type="term" value="F:metal ion binding"/>
    <property type="evidence" value="ECO:0007669"/>
    <property type="project" value="UniProtKB-UniRule"/>
</dbReference>
<feature type="non-terminal residue" evidence="10">
    <location>
        <position position="1"/>
    </location>
</feature>
<dbReference type="InterPro" id="IPR001567">
    <property type="entry name" value="Pept_M3A_M3B_dom"/>
</dbReference>
<dbReference type="Gene3D" id="1.10.1370.10">
    <property type="entry name" value="Neurolysin, domain 3"/>
    <property type="match status" value="1"/>
</dbReference>
<feature type="coiled-coil region" evidence="8">
    <location>
        <begin position="151"/>
        <end position="178"/>
    </location>
</feature>
<dbReference type="OrthoDB" id="534666at2759"/>
<proteinExistence type="inferred from homology"/>
<dbReference type="InterPro" id="IPR024077">
    <property type="entry name" value="Neurolysin/TOP_dom2"/>
</dbReference>
<dbReference type="AlphaFoldDB" id="A0A9P1DZP1"/>
<accession>A0A9P1DZP1</accession>
<evidence type="ECO:0000256" key="8">
    <source>
        <dbReference type="SAM" id="Coils"/>
    </source>
</evidence>
<organism evidence="10 11">
    <name type="scientific">Cuscuta europaea</name>
    <name type="common">European dodder</name>
    <dbReference type="NCBI Taxonomy" id="41803"/>
    <lineage>
        <taxon>Eukaryota</taxon>
        <taxon>Viridiplantae</taxon>
        <taxon>Streptophyta</taxon>
        <taxon>Embryophyta</taxon>
        <taxon>Tracheophyta</taxon>
        <taxon>Spermatophyta</taxon>
        <taxon>Magnoliopsida</taxon>
        <taxon>eudicotyledons</taxon>
        <taxon>Gunneridae</taxon>
        <taxon>Pentapetalae</taxon>
        <taxon>asterids</taxon>
        <taxon>lamiids</taxon>
        <taxon>Solanales</taxon>
        <taxon>Convolvulaceae</taxon>
        <taxon>Cuscuteae</taxon>
        <taxon>Cuscuta</taxon>
        <taxon>Cuscuta subgen. Cuscuta</taxon>
    </lineage>
</organism>
<dbReference type="InterPro" id="IPR045090">
    <property type="entry name" value="Pept_M3A_M3B"/>
</dbReference>
<reference evidence="10" key="1">
    <citation type="submission" date="2022-07" db="EMBL/GenBank/DDBJ databases">
        <authorList>
            <person name="Macas J."/>
            <person name="Novak P."/>
            <person name="Neumann P."/>
        </authorList>
    </citation>
    <scope>NUCLEOTIDE SEQUENCE</scope>
</reference>
<keyword evidence="5 7" id="KW-0862">Zinc</keyword>
<keyword evidence="2 7" id="KW-0645">Protease</keyword>